<reference evidence="1 2" key="1">
    <citation type="submission" date="2014-04" db="EMBL/GenBank/DDBJ databases">
        <authorList>
            <consortium name="DOE Joint Genome Institute"/>
            <person name="Kuo A."/>
            <person name="Girlanda M."/>
            <person name="Perotto S."/>
            <person name="Kohler A."/>
            <person name="Nagy L.G."/>
            <person name="Floudas D."/>
            <person name="Copeland A."/>
            <person name="Barry K.W."/>
            <person name="Cichocki N."/>
            <person name="Veneault-Fourrey C."/>
            <person name="LaButti K."/>
            <person name="Lindquist E.A."/>
            <person name="Lipzen A."/>
            <person name="Lundell T."/>
            <person name="Morin E."/>
            <person name="Murat C."/>
            <person name="Sun H."/>
            <person name="Tunlid A."/>
            <person name="Henrissat B."/>
            <person name="Grigoriev I.V."/>
            <person name="Hibbett D.S."/>
            <person name="Martin F."/>
            <person name="Nordberg H.P."/>
            <person name="Cantor M.N."/>
            <person name="Hua S.X."/>
        </authorList>
    </citation>
    <scope>NUCLEOTIDE SEQUENCE [LARGE SCALE GENOMIC DNA]</scope>
    <source>
        <strain evidence="1 2">MUT 4182</strain>
    </source>
</reference>
<reference evidence="2" key="2">
    <citation type="submission" date="2015-01" db="EMBL/GenBank/DDBJ databases">
        <title>Evolutionary Origins and Diversification of the Mycorrhizal Mutualists.</title>
        <authorList>
            <consortium name="DOE Joint Genome Institute"/>
            <consortium name="Mycorrhizal Genomics Consortium"/>
            <person name="Kohler A."/>
            <person name="Kuo A."/>
            <person name="Nagy L.G."/>
            <person name="Floudas D."/>
            <person name="Copeland A."/>
            <person name="Barry K.W."/>
            <person name="Cichocki N."/>
            <person name="Veneault-Fourrey C."/>
            <person name="LaButti K."/>
            <person name="Lindquist E.A."/>
            <person name="Lipzen A."/>
            <person name="Lundell T."/>
            <person name="Morin E."/>
            <person name="Murat C."/>
            <person name="Riley R."/>
            <person name="Ohm R."/>
            <person name="Sun H."/>
            <person name="Tunlid A."/>
            <person name="Henrissat B."/>
            <person name="Grigoriev I.V."/>
            <person name="Hibbett D.S."/>
            <person name="Martin F."/>
        </authorList>
    </citation>
    <scope>NUCLEOTIDE SEQUENCE [LARGE SCALE GENOMIC DNA]</scope>
    <source>
        <strain evidence="2">MUT 4182</strain>
    </source>
</reference>
<gene>
    <name evidence="1" type="ORF">M407DRAFT_19475</name>
</gene>
<protein>
    <submittedName>
        <fullName evidence="1">Uncharacterized protein</fullName>
    </submittedName>
</protein>
<sequence length="140" mass="15582">MSPLSNCDREFRIRFNWLGNPHRKRLVRRPESNHRRLNIGVDVVPLSAVHVPQANHDGEDTNGQARHTPAHHHLRLVDSVTSLRYPPPGYPAHHLDPRYDAVAYGRGNIGHAVGRTVDIVLAPLPPPSYTTHPGGGHPSH</sequence>
<evidence type="ECO:0000313" key="1">
    <source>
        <dbReference type="EMBL" id="KIO31534.1"/>
    </source>
</evidence>
<accession>A0A0C3QTI4</accession>
<name>A0A0C3QTI4_9AGAM</name>
<dbReference type="AlphaFoldDB" id="A0A0C3QTI4"/>
<dbReference type="Proteomes" id="UP000054248">
    <property type="component" value="Unassembled WGS sequence"/>
</dbReference>
<proteinExistence type="predicted"/>
<keyword evidence="2" id="KW-1185">Reference proteome</keyword>
<organism evidence="1 2">
    <name type="scientific">Tulasnella calospora MUT 4182</name>
    <dbReference type="NCBI Taxonomy" id="1051891"/>
    <lineage>
        <taxon>Eukaryota</taxon>
        <taxon>Fungi</taxon>
        <taxon>Dikarya</taxon>
        <taxon>Basidiomycota</taxon>
        <taxon>Agaricomycotina</taxon>
        <taxon>Agaricomycetes</taxon>
        <taxon>Cantharellales</taxon>
        <taxon>Tulasnellaceae</taxon>
        <taxon>Tulasnella</taxon>
    </lineage>
</organism>
<dbReference type="OrthoDB" id="3250057at2759"/>
<dbReference type="HOGENOM" id="CLU_1836592_0_0_1"/>
<evidence type="ECO:0000313" key="2">
    <source>
        <dbReference type="Proteomes" id="UP000054248"/>
    </source>
</evidence>
<dbReference type="EMBL" id="KN822962">
    <property type="protein sequence ID" value="KIO31534.1"/>
    <property type="molecule type" value="Genomic_DNA"/>
</dbReference>